<name>A0ABR7LJQ2_9ACTN</name>
<dbReference type="RefSeq" id="WP_187242011.1">
    <property type="nucleotide sequence ID" value="NZ_BAAAOK010000017.1"/>
</dbReference>
<evidence type="ECO:0000313" key="2">
    <source>
        <dbReference type="Proteomes" id="UP000805614"/>
    </source>
</evidence>
<dbReference type="EMBL" id="JABVEC010000003">
    <property type="protein sequence ID" value="MBC6464985.1"/>
    <property type="molecule type" value="Genomic_DNA"/>
</dbReference>
<accession>A0ABR7LJQ2</accession>
<dbReference type="Proteomes" id="UP000805614">
    <property type="component" value="Unassembled WGS sequence"/>
</dbReference>
<organism evidence="1 2">
    <name type="scientific">Actinomadura alba</name>
    <dbReference type="NCBI Taxonomy" id="406431"/>
    <lineage>
        <taxon>Bacteria</taxon>
        <taxon>Bacillati</taxon>
        <taxon>Actinomycetota</taxon>
        <taxon>Actinomycetes</taxon>
        <taxon>Streptosporangiales</taxon>
        <taxon>Thermomonosporaceae</taxon>
        <taxon>Actinomadura</taxon>
    </lineage>
</organism>
<protein>
    <submittedName>
        <fullName evidence="1">Uncharacterized protein</fullName>
    </submittedName>
</protein>
<gene>
    <name evidence="1" type="ORF">HKK74_05675</name>
</gene>
<proteinExistence type="predicted"/>
<evidence type="ECO:0000313" key="1">
    <source>
        <dbReference type="EMBL" id="MBC6464985.1"/>
    </source>
</evidence>
<comment type="caution">
    <text evidence="1">The sequence shown here is derived from an EMBL/GenBank/DDBJ whole genome shotgun (WGS) entry which is preliminary data.</text>
</comment>
<sequence>MLLAADPPVRTLDPRTLISTALFAKLVRRIVSDDEISTRPAQRAARTPSA</sequence>
<keyword evidence="2" id="KW-1185">Reference proteome</keyword>
<reference evidence="1 2" key="1">
    <citation type="submission" date="2020-06" db="EMBL/GenBank/DDBJ databases">
        <title>Actinomadura xiongansis sp. nov., isolated from soil of Baiyangdian.</title>
        <authorList>
            <person name="Zhang X."/>
        </authorList>
    </citation>
    <scope>NUCLEOTIDE SEQUENCE [LARGE SCALE GENOMIC DNA]</scope>
    <source>
        <strain evidence="1 2">HBUM206468</strain>
    </source>
</reference>